<feature type="compositionally biased region" description="Low complexity" evidence="3">
    <location>
        <begin position="296"/>
        <end position="314"/>
    </location>
</feature>
<feature type="compositionally biased region" description="Low complexity" evidence="3">
    <location>
        <begin position="417"/>
        <end position="433"/>
    </location>
</feature>
<dbReference type="AlphaFoldDB" id="A0A7S2CVE4"/>
<feature type="compositionally biased region" description="Basic and acidic residues" evidence="3">
    <location>
        <begin position="511"/>
        <end position="529"/>
    </location>
</feature>
<feature type="compositionally biased region" description="Basic and acidic residues" evidence="3">
    <location>
        <begin position="64"/>
        <end position="73"/>
    </location>
</feature>
<dbReference type="PANTHER" id="PTHR45614:SF25">
    <property type="entry name" value="MYB PROTEIN"/>
    <property type="match status" value="1"/>
</dbReference>
<feature type="domain" description="HTH myb-type" evidence="5">
    <location>
        <begin position="176"/>
        <end position="233"/>
    </location>
</feature>
<proteinExistence type="predicted"/>
<feature type="compositionally biased region" description="Gly residues" evidence="3">
    <location>
        <begin position="570"/>
        <end position="589"/>
    </location>
</feature>
<dbReference type="GO" id="GO:0000978">
    <property type="term" value="F:RNA polymerase II cis-regulatory region sequence-specific DNA binding"/>
    <property type="evidence" value="ECO:0007669"/>
    <property type="project" value="TreeGrafter"/>
</dbReference>
<feature type="compositionally biased region" description="Low complexity" evidence="3">
    <location>
        <begin position="646"/>
        <end position="656"/>
    </location>
</feature>
<reference evidence="6" key="1">
    <citation type="submission" date="2021-01" db="EMBL/GenBank/DDBJ databases">
        <authorList>
            <person name="Corre E."/>
            <person name="Pelletier E."/>
            <person name="Niang G."/>
            <person name="Scheremetjew M."/>
            <person name="Finn R."/>
            <person name="Kale V."/>
            <person name="Holt S."/>
            <person name="Cochrane G."/>
            <person name="Meng A."/>
            <person name="Brown T."/>
            <person name="Cohen L."/>
        </authorList>
    </citation>
    <scope>NUCLEOTIDE SEQUENCE</scope>
    <source>
        <strain evidence="6">RCC1693</strain>
    </source>
</reference>
<dbReference type="GO" id="GO:0000981">
    <property type="term" value="F:DNA-binding transcription factor activity, RNA polymerase II-specific"/>
    <property type="evidence" value="ECO:0007669"/>
    <property type="project" value="TreeGrafter"/>
</dbReference>
<dbReference type="SUPFAM" id="SSF46689">
    <property type="entry name" value="Homeodomain-like"/>
    <property type="match status" value="2"/>
</dbReference>
<evidence type="ECO:0000313" key="6">
    <source>
        <dbReference type="EMBL" id="CAD9436674.1"/>
    </source>
</evidence>
<accession>A0A7S2CVE4</accession>
<organism evidence="6">
    <name type="scientific">Florenciella parvula</name>
    <dbReference type="NCBI Taxonomy" id="236787"/>
    <lineage>
        <taxon>Eukaryota</taxon>
        <taxon>Sar</taxon>
        <taxon>Stramenopiles</taxon>
        <taxon>Ochrophyta</taxon>
        <taxon>Dictyochophyceae</taxon>
        <taxon>Florenciellales</taxon>
        <taxon>Florenciella</taxon>
    </lineage>
</organism>
<dbReference type="InterPro" id="IPR017930">
    <property type="entry name" value="Myb_dom"/>
</dbReference>
<evidence type="ECO:0000256" key="2">
    <source>
        <dbReference type="ARBA" id="ARBA00023125"/>
    </source>
</evidence>
<dbReference type="GO" id="GO:0005634">
    <property type="term" value="C:nucleus"/>
    <property type="evidence" value="ECO:0007669"/>
    <property type="project" value="TreeGrafter"/>
</dbReference>
<dbReference type="PROSITE" id="PS50090">
    <property type="entry name" value="MYB_LIKE"/>
    <property type="match status" value="3"/>
</dbReference>
<evidence type="ECO:0000256" key="1">
    <source>
        <dbReference type="ARBA" id="ARBA00022737"/>
    </source>
</evidence>
<feature type="compositionally biased region" description="Basic and acidic residues" evidence="3">
    <location>
        <begin position="460"/>
        <end position="477"/>
    </location>
</feature>
<feature type="region of interest" description="Disordered" evidence="3">
    <location>
        <begin position="618"/>
        <end position="713"/>
    </location>
</feature>
<feature type="domain" description="HTH myb-type" evidence="5">
    <location>
        <begin position="234"/>
        <end position="286"/>
    </location>
</feature>
<dbReference type="FunFam" id="1.10.10.60:FF:000010">
    <property type="entry name" value="Transcriptional activator Myb isoform A"/>
    <property type="match status" value="1"/>
</dbReference>
<feature type="compositionally biased region" description="Basic and acidic residues" evidence="3">
    <location>
        <begin position="671"/>
        <end position="699"/>
    </location>
</feature>
<feature type="compositionally biased region" description="Basic and acidic residues" evidence="3">
    <location>
        <begin position="740"/>
        <end position="754"/>
    </location>
</feature>
<feature type="region of interest" description="Disordered" evidence="3">
    <location>
        <begin position="296"/>
        <end position="364"/>
    </location>
</feature>
<feature type="compositionally biased region" description="Polar residues" evidence="3">
    <location>
        <begin position="354"/>
        <end position="364"/>
    </location>
</feature>
<dbReference type="Pfam" id="PF13921">
    <property type="entry name" value="Myb_DNA-bind_6"/>
    <property type="match status" value="1"/>
</dbReference>
<dbReference type="InterPro" id="IPR050560">
    <property type="entry name" value="MYB_TF"/>
</dbReference>
<dbReference type="EMBL" id="HBGT01026320">
    <property type="protein sequence ID" value="CAD9436674.1"/>
    <property type="molecule type" value="Transcribed_RNA"/>
</dbReference>
<feature type="region of interest" description="Disordered" evidence="3">
    <location>
        <begin position="378"/>
        <end position="595"/>
    </location>
</feature>
<dbReference type="InterPro" id="IPR009057">
    <property type="entry name" value="Homeodomain-like_sf"/>
</dbReference>
<feature type="domain" description="HTH myb-type" evidence="5">
    <location>
        <begin position="123"/>
        <end position="175"/>
    </location>
</feature>
<keyword evidence="1" id="KW-0677">Repeat</keyword>
<dbReference type="CDD" id="cd00167">
    <property type="entry name" value="SANT"/>
    <property type="match status" value="3"/>
</dbReference>
<dbReference type="Pfam" id="PF00249">
    <property type="entry name" value="Myb_DNA-binding"/>
    <property type="match status" value="1"/>
</dbReference>
<keyword evidence="2" id="KW-0238">DNA-binding</keyword>
<feature type="compositionally biased region" description="Pro residues" evidence="3">
    <location>
        <begin position="492"/>
        <end position="509"/>
    </location>
</feature>
<evidence type="ECO:0000256" key="3">
    <source>
        <dbReference type="SAM" id="MobiDB-lite"/>
    </source>
</evidence>
<feature type="compositionally biased region" description="Low complexity" evidence="3">
    <location>
        <begin position="333"/>
        <end position="347"/>
    </location>
</feature>
<dbReference type="Gene3D" id="1.10.10.60">
    <property type="entry name" value="Homeodomain-like"/>
    <property type="match status" value="3"/>
</dbReference>
<evidence type="ECO:0000259" key="5">
    <source>
        <dbReference type="PROSITE" id="PS51294"/>
    </source>
</evidence>
<dbReference type="PANTHER" id="PTHR45614">
    <property type="entry name" value="MYB PROTEIN-RELATED"/>
    <property type="match status" value="1"/>
</dbReference>
<feature type="region of interest" description="Disordered" evidence="3">
    <location>
        <begin position="27"/>
        <end position="77"/>
    </location>
</feature>
<feature type="domain" description="Myb-like" evidence="4">
    <location>
        <begin position="230"/>
        <end position="280"/>
    </location>
</feature>
<feature type="compositionally biased region" description="Low complexity" evidence="3">
    <location>
        <begin position="49"/>
        <end position="58"/>
    </location>
</feature>
<protein>
    <submittedName>
        <fullName evidence="6">Uncharacterized protein</fullName>
    </submittedName>
</protein>
<feature type="domain" description="Myb-like" evidence="4">
    <location>
        <begin position="176"/>
        <end position="229"/>
    </location>
</feature>
<feature type="domain" description="Myb-like" evidence="4">
    <location>
        <begin position="123"/>
        <end position="175"/>
    </location>
</feature>
<name>A0A7S2CVE4_9STRA</name>
<feature type="region of interest" description="Disordered" evidence="3">
    <location>
        <begin position="740"/>
        <end position="764"/>
    </location>
</feature>
<gene>
    <name evidence="6" type="ORF">FPAR1323_LOCUS13700</name>
</gene>
<dbReference type="InterPro" id="IPR001005">
    <property type="entry name" value="SANT/Myb"/>
</dbReference>
<sequence length="841" mass="89114">MASTSYTSFEQEIASRLTEFRQFGAKAATPLSKDSADSESPGSGGSSCGGSASSTSPTQLEDGCEGHEHDHGYRYNPIKQEDEGLGAMADAAAAVKSEGAEGLDGGALPVFSDALSPNGSTNRTRLSSSRWAREDDENLRRLVAIHGAKSWHSVASKLGSHHSAVQCMCRWKNVLSPDVRKGPWSAAEDEIVRELVLKATVEKVKWREVAAHLPGRLGKQCRERWYNQLDPAINTGPWKQDEDQQLLEAQRRHGNRWNKIAKLLAGRTENAVKNRFNSATFRRWKDAIDGLVSKCSESASSSSTPQQGPASSGSQITPNYLDLGTPGSTAEGVAAPVAAPAPTPATASFKPPELTTSSVTSSASGLAPVSAMSVMMEAGDSSDDSAKNSGSTYGRKRRRSKEGRDEEGPASLKSPRAVASSASASAAAATGAAAEEDGAPSFAPLPCGLKSSPRAASVLPRDRKKEIRQRASGHGEVDIEVAQPNERDGLRPSPPPPFPSSVVSKPPPTMRLKESQDRSMKGKVVRSDSGEMSVDEQEDEADQVRGQPEPLQQHERSSSLGATCDDGGGDLDGPGGSRASGAGGNGGPSLDGLLQELDHVRRRRVELDTREIQLQRAISALSETSEGEEGGLSNGSSPTTELDIMQQQQLQQQNRQDQQEEEVGAEAGAEAEEKGGCQLRHDHEHDGVVLRSLRADPRTEMMSVSPPPLEVPVTSKELDSLAGALVGGEEPTPMPVEVLKAPERTHPSPRKVSDEDPSVMTPYEPVSAAPAHCAQPHLGVTAVGVGVGGAALEGTSSPSDDDEALMPVDLPPKVQMTLARANAVDSIDDLQHEWKAQVQVR</sequence>
<dbReference type="PROSITE" id="PS51294">
    <property type="entry name" value="HTH_MYB"/>
    <property type="match status" value="3"/>
</dbReference>
<dbReference type="SMART" id="SM00717">
    <property type="entry name" value="SANT"/>
    <property type="match status" value="3"/>
</dbReference>
<evidence type="ECO:0000259" key="4">
    <source>
        <dbReference type="PROSITE" id="PS50090"/>
    </source>
</evidence>